<dbReference type="EC" id="3.6.4.13" evidence="2"/>
<dbReference type="GO" id="GO:0005524">
    <property type="term" value="F:ATP binding"/>
    <property type="evidence" value="ECO:0007669"/>
    <property type="project" value="UniProtKB-KW"/>
</dbReference>
<keyword evidence="4" id="KW-0547">Nucleotide-binding</keyword>
<dbReference type="AlphaFoldDB" id="A0A556UZY0"/>
<proteinExistence type="inferred from homology"/>
<dbReference type="Pfam" id="PF00270">
    <property type="entry name" value="DEAD"/>
    <property type="match status" value="1"/>
</dbReference>
<evidence type="ECO:0000256" key="10">
    <source>
        <dbReference type="SAM" id="SignalP"/>
    </source>
</evidence>
<dbReference type="Pfam" id="PF21010">
    <property type="entry name" value="HA2_C"/>
    <property type="match status" value="1"/>
</dbReference>
<feature type="domain" description="Helicase C-terminal" evidence="13">
    <location>
        <begin position="658"/>
        <end position="842"/>
    </location>
</feature>
<feature type="coiled-coil region" evidence="9">
    <location>
        <begin position="1126"/>
        <end position="1153"/>
    </location>
</feature>
<dbReference type="Pfam" id="PF07717">
    <property type="entry name" value="OB_NTP_bind"/>
    <property type="match status" value="1"/>
</dbReference>
<dbReference type="InterPro" id="IPR007110">
    <property type="entry name" value="Ig-like_dom"/>
</dbReference>
<dbReference type="GO" id="GO:0003723">
    <property type="term" value="F:RNA binding"/>
    <property type="evidence" value="ECO:0007669"/>
    <property type="project" value="TreeGrafter"/>
</dbReference>
<comment type="similarity">
    <text evidence="1">Belongs to the DEAD box helicase family. DEAH subfamily.</text>
</comment>
<dbReference type="FunFam" id="3.40.50.300:FF:000145">
    <property type="entry name" value="probable ATP-dependent RNA helicase DHX40"/>
    <property type="match status" value="1"/>
</dbReference>
<dbReference type="PANTHER" id="PTHR18934">
    <property type="entry name" value="ATP-DEPENDENT RNA HELICASE"/>
    <property type="match status" value="1"/>
</dbReference>
<feature type="chain" id="PRO_5022234763" description="RNA helicase" evidence="10">
    <location>
        <begin position="23"/>
        <end position="1172"/>
    </location>
</feature>
<evidence type="ECO:0000256" key="7">
    <source>
        <dbReference type="ARBA" id="ARBA00022840"/>
    </source>
</evidence>
<evidence type="ECO:0000313" key="15">
    <source>
        <dbReference type="Proteomes" id="UP000319801"/>
    </source>
</evidence>
<dbReference type="InterPro" id="IPR048333">
    <property type="entry name" value="HA2_WH"/>
</dbReference>
<evidence type="ECO:0000256" key="8">
    <source>
        <dbReference type="ARBA" id="ARBA00047984"/>
    </source>
</evidence>
<keyword evidence="15" id="KW-1185">Reference proteome</keyword>
<keyword evidence="3" id="KW-0507">mRNA processing</keyword>
<dbReference type="GO" id="GO:0016787">
    <property type="term" value="F:hydrolase activity"/>
    <property type="evidence" value="ECO:0007669"/>
    <property type="project" value="UniProtKB-KW"/>
</dbReference>
<dbReference type="FunFam" id="3.40.50.300:FF:000615">
    <property type="entry name" value="pre-mRNA-splicing factor ATP-dependent RNA helicase DEAH7"/>
    <property type="match status" value="1"/>
</dbReference>
<dbReference type="PROSITE" id="PS00690">
    <property type="entry name" value="DEAH_ATP_HELICASE"/>
    <property type="match status" value="1"/>
</dbReference>
<dbReference type="Pfam" id="PF00271">
    <property type="entry name" value="Helicase_C"/>
    <property type="match status" value="1"/>
</dbReference>
<dbReference type="PANTHER" id="PTHR18934:SF271">
    <property type="entry name" value="ATP-DEPENDENT RNA HELICASE DHX40-RELATED"/>
    <property type="match status" value="1"/>
</dbReference>
<dbReference type="Proteomes" id="UP000319801">
    <property type="component" value="Unassembled WGS sequence"/>
</dbReference>
<keyword evidence="9" id="KW-0175">Coiled coil</keyword>
<dbReference type="Gene3D" id="3.40.50.300">
    <property type="entry name" value="P-loop containing nucleotide triphosphate hydrolases"/>
    <property type="match status" value="2"/>
</dbReference>
<keyword evidence="10" id="KW-0732">Signal</keyword>
<dbReference type="InterPro" id="IPR027417">
    <property type="entry name" value="P-loop_NTPase"/>
</dbReference>
<gene>
    <name evidence="14" type="ORF">Baya_11337</name>
</gene>
<dbReference type="InterPro" id="IPR011709">
    <property type="entry name" value="DEAD-box_helicase_OB_fold"/>
</dbReference>
<comment type="caution">
    <text evidence="14">The sequence shown here is derived from an EMBL/GenBank/DDBJ whole genome shotgun (WGS) entry which is preliminary data.</text>
</comment>
<evidence type="ECO:0000259" key="11">
    <source>
        <dbReference type="PROSITE" id="PS50835"/>
    </source>
</evidence>
<evidence type="ECO:0000256" key="5">
    <source>
        <dbReference type="ARBA" id="ARBA00022801"/>
    </source>
</evidence>
<evidence type="ECO:0000259" key="13">
    <source>
        <dbReference type="PROSITE" id="PS51194"/>
    </source>
</evidence>
<dbReference type="InterPro" id="IPR055355">
    <property type="entry name" value="ZP-C"/>
</dbReference>
<dbReference type="SUPFAM" id="SSF52540">
    <property type="entry name" value="P-loop containing nucleoside triphosphate hydrolases"/>
    <property type="match status" value="1"/>
</dbReference>
<dbReference type="InterPro" id="IPR036179">
    <property type="entry name" value="Ig-like_dom_sf"/>
</dbReference>
<evidence type="ECO:0000259" key="12">
    <source>
        <dbReference type="PROSITE" id="PS51192"/>
    </source>
</evidence>
<evidence type="ECO:0000313" key="14">
    <source>
        <dbReference type="EMBL" id="TSQ46627.1"/>
    </source>
</evidence>
<feature type="domain" description="Helicase ATP-binding" evidence="12">
    <location>
        <begin position="463"/>
        <end position="631"/>
    </location>
</feature>
<reference evidence="14 15" key="1">
    <citation type="journal article" date="2019" name="Genome Biol. Evol.">
        <title>Whole-Genome Sequencing of the Giant Devil Catfish, Bagarius yarrelli.</title>
        <authorList>
            <person name="Jiang W."/>
            <person name="Lv Y."/>
            <person name="Cheng L."/>
            <person name="Yang K."/>
            <person name="Chao B."/>
            <person name="Wang X."/>
            <person name="Li Y."/>
            <person name="Pan X."/>
            <person name="You X."/>
            <person name="Zhang Y."/>
            <person name="Yang J."/>
            <person name="Li J."/>
            <person name="Zhang X."/>
            <person name="Liu S."/>
            <person name="Sun C."/>
            <person name="Yang J."/>
            <person name="Shi Q."/>
        </authorList>
    </citation>
    <scope>NUCLEOTIDE SEQUENCE [LARGE SCALE GENOMIC DNA]</scope>
    <source>
        <strain evidence="14">JWS20170419001</strain>
        <tissue evidence="14">Muscle</tissue>
    </source>
</reference>
<evidence type="ECO:0000256" key="1">
    <source>
        <dbReference type="ARBA" id="ARBA00008792"/>
    </source>
</evidence>
<keyword evidence="5" id="KW-0378">Hydrolase</keyword>
<dbReference type="InterPro" id="IPR002464">
    <property type="entry name" value="DNA/RNA_helicase_DEAH_CS"/>
</dbReference>
<name>A0A556UZY0_BAGYA</name>
<accession>A0A556UZY0</accession>
<dbReference type="InterPro" id="IPR014001">
    <property type="entry name" value="Helicase_ATP-bd"/>
</dbReference>
<evidence type="ECO:0000256" key="2">
    <source>
        <dbReference type="ARBA" id="ARBA00012552"/>
    </source>
</evidence>
<keyword evidence="7" id="KW-0067">ATP-binding</keyword>
<dbReference type="Gene3D" id="1.20.120.1080">
    <property type="match status" value="1"/>
</dbReference>
<keyword evidence="6 14" id="KW-0347">Helicase</keyword>
<dbReference type="EMBL" id="VCAZ01000085">
    <property type="protein sequence ID" value="TSQ46627.1"/>
    <property type="molecule type" value="Genomic_DNA"/>
</dbReference>
<feature type="domain" description="Ig-like" evidence="11">
    <location>
        <begin position="25"/>
        <end position="123"/>
    </location>
</feature>
<organism evidence="14 15">
    <name type="scientific">Bagarius yarrelli</name>
    <name type="common">Goonch</name>
    <name type="synonym">Bagrus yarrelli</name>
    <dbReference type="NCBI Taxonomy" id="175774"/>
    <lineage>
        <taxon>Eukaryota</taxon>
        <taxon>Metazoa</taxon>
        <taxon>Chordata</taxon>
        <taxon>Craniata</taxon>
        <taxon>Vertebrata</taxon>
        <taxon>Euteleostomi</taxon>
        <taxon>Actinopterygii</taxon>
        <taxon>Neopterygii</taxon>
        <taxon>Teleostei</taxon>
        <taxon>Ostariophysi</taxon>
        <taxon>Siluriformes</taxon>
        <taxon>Sisoridae</taxon>
        <taxon>Sisorinae</taxon>
        <taxon>Bagarius</taxon>
    </lineage>
</organism>
<dbReference type="Gene3D" id="2.60.40.10">
    <property type="entry name" value="Immunoglobulins"/>
    <property type="match status" value="1"/>
</dbReference>
<sequence length="1172" mass="132830">MCVKYFSGLLMIFNALVPGGLNCTPTCSSITLNIQLGSQVLLPCSLLKSKTTFIASWSRTSSLLSIGANGTVNFDDPKDGRIIVFPYLFDRGNYSILIHQFQASDKGMYCCQLSHECQRIEIKLFQEHYRGRCVKRASDSYYINTGHKEQTNAEQQESVENVKVDECDGEYEDLQSVTLEADYENASKNEQDGQYEDTVSGEQDGDYVNTSRMNCQEQYSDSESKLPAKHHIERDMPDVLWRSQKGLIDFLLRTLCRRLNIDQSGAISLDDVKIKEHRSFTMRSASWGLMVAVLLISKVQSFSKPSVNNDISICTAKNMFAYISKNFSQPMAAYIYVQDSSFRSFYKMQAPPVMHTLGEPVFVEVFVLKHEDKDLELVLNECWATPSPNPHDELRWNLLHRGCTIDCSTRYCQTTYTVINVTVTLVNHASCFSYSMSKQEKSRWTEASESKHLPIYEHRHKLIEAVKENQFLVVTGETGSGKTTQLPQFLYQAGLCRDGKIGITQPRRVAAITVAQRVSQEMAVSLGHQVGYQVRFDDCTTKDTLIKYLTDGCMLREILTDPSLQQYSVVILDEVHERSLNTDILLGLLKKTPSRGSRGRQLPLKVIVMSATLETDKLSGFLGECPVFTIPGRTYPVKELFCNLIGPKDKDSSAYVKAVVKLALDVHTNEESGDILVFLTGQSEIEKACDMLFNKAEAMDYRYDVSDRTVEGLLILPLYGSMPTDQQRQIFQPAPAGVRKCVVATNIAATSLTISGVRYIVDSGFVKQLNHNSRVGLDILDVVPISKSEAQQRAGRAGRTSAGKCFRIYNKEFWENCMPEYTVPEIQRTSLTSVILTLKCLGVHDVIRFPYLDHPEERFILDALKKLYHFNAIDRKGNVTSLGRLMVEFPLPPGLTCALLKSAAIGCEDIMLPVAAMLSVENIFIRPGVPEKLKQAEIMHRELAACVGSSNDFLMLLCIFEKCKASENPSAWSKDHWIHWRALKSAFSVETQLRDILLRLKQQKDFPQETFKGSKSEILRQCLCQGYFTNVARRSVGKAFCTMDGHGSTVHIHPSSSLFGQEAKLDWIIFHDVLVTSRVYVRTVCPIRYDWVKDLLPKLHEIDVYDLSSVAREEVTDEEMARWEKKRVAQKQIESTEDTSKKLERRNDETSITEARARYLQRKQNRLQMKHF</sequence>
<dbReference type="SMART" id="SM00490">
    <property type="entry name" value="HELICc"/>
    <property type="match status" value="1"/>
</dbReference>
<evidence type="ECO:0000256" key="3">
    <source>
        <dbReference type="ARBA" id="ARBA00022664"/>
    </source>
</evidence>
<evidence type="ECO:0000256" key="9">
    <source>
        <dbReference type="SAM" id="Coils"/>
    </source>
</evidence>
<protein>
    <recommendedName>
        <fullName evidence="2">RNA helicase</fullName>
        <ecNumber evidence="2">3.6.4.13</ecNumber>
    </recommendedName>
</protein>
<dbReference type="Pfam" id="PF04408">
    <property type="entry name" value="WHD_HA2"/>
    <property type="match status" value="1"/>
</dbReference>
<dbReference type="OrthoDB" id="10253254at2759"/>
<dbReference type="SUPFAM" id="SSF48726">
    <property type="entry name" value="Immunoglobulin"/>
    <property type="match status" value="1"/>
</dbReference>
<dbReference type="GO" id="GO:0034458">
    <property type="term" value="F:3'-5' RNA helicase activity"/>
    <property type="evidence" value="ECO:0007669"/>
    <property type="project" value="TreeGrafter"/>
</dbReference>
<dbReference type="SMART" id="SM00487">
    <property type="entry name" value="DEXDc"/>
    <property type="match status" value="1"/>
</dbReference>
<dbReference type="PROSITE" id="PS51192">
    <property type="entry name" value="HELICASE_ATP_BIND_1"/>
    <property type="match status" value="1"/>
</dbReference>
<evidence type="ECO:0000256" key="4">
    <source>
        <dbReference type="ARBA" id="ARBA00022741"/>
    </source>
</evidence>
<dbReference type="SMART" id="SM00847">
    <property type="entry name" value="HA2"/>
    <property type="match status" value="1"/>
</dbReference>
<dbReference type="InterPro" id="IPR001650">
    <property type="entry name" value="Helicase_C-like"/>
</dbReference>
<dbReference type="GO" id="GO:0006397">
    <property type="term" value="P:mRNA processing"/>
    <property type="evidence" value="ECO:0007669"/>
    <property type="project" value="UniProtKB-KW"/>
</dbReference>
<dbReference type="InterPro" id="IPR007502">
    <property type="entry name" value="Helicase-assoc_dom"/>
</dbReference>
<dbReference type="Pfam" id="PF07686">
    <property type="entry name" value="V-set"/>
    <property type="match status" value="1"/>
</dbReference>
<dbReference type="InterPro" id="IPR011545">
    <property type="entry name" value="DEAD/DEAH_box_helicase_dom"/>
</dbReference>
<dbReference type="PROSITE" id="PS51194">
    <property type="entry name" value="HELICASE_CTER"/>
    <property type="match status" value="1"/>
</dbReference>
<feature type="signal peptide" evidence="10">
    <location>
        <begin position="1"/>
        <end position="22"/>
    </location>
</feature>
<dbReference type="InterPro" id="IPR013106">
    <property type="entry name" value="Ig_V-set"/>
</dbReference>
<dbReference type="PROSITE" id="PS50835">
    <property type="entry name" value="IG_LIKE"/>
    <property type="match status" value="1"/>
</dbReference>
<dbReference type="Pfam" id="PF00100">
    <property type="entry name" value="Zona_pellucida"/>
    <property type="match status" value="1"/>
</dbReference>
<dbReference type="CDD" id="cd18791">
    <property type="entry name" value="SF2_C_RHA"/>
    <property type="match status" value="1"/>
</dbReference>
<evidence type="ECO:0000256" key="6">
    <source>
        <dbReference type="ARBA" id="ARBA00022806"/>
    </source>
</evidence>
<dbReference type="InterPro" id="IPR013783">
    <property type="entry name" value="Ig-like_fold"/>
</dbReference>
<comment type="catalytic activity">
    <reaction evidence="8">
        <text>ATP + H2O = ADP + phosphate + H(+)</text>
        <dbReference type="Rhea" id="RHEA:13065"/>
        <dbReference type="ChEBI" id="CHEBI:15377"/>
        <dbReference type="ChEBI" id="CHEBI:15378"/>
        <dbReference type="ChEBI" id="CHEBI:30616"/>
        <dbReference type="ChEBI" id="CHEBI:43474"/>
        <dbReference type="ChEBI" id="CHEBI:456216"/>
        <dbReference type="EC" id="3.6.4.13"/>
    </reaction>
</comment>